<protein>
    <submittedName>
        <fullName evidence="1">Uncharacterized protein</fullName>
    </submittedName>
</protein>
<name>A0AAW7XRA1_9RHOB</name>
<organism evidence="1 2">
    <name type="scientific">Celeribacter halophilus</name>
    <dbReference type="NCBI Taxonomy" id="576117"/>
    <lineage>
        <taxon>Bacteria</taxon>
        <taxon>Pseudomonadati</taxon>
        <taxon>Pseudomonadota</taxon>
        <taxon>Alphaproteobacteria</taxon>
        <taxon>Rhodobacterales</taxon>
        <taxon>Roseobacteraceae</taxon>
        <taxon>Celeribacter</taxon>
    </lineage>
</organism>
<dbReference type="RefSeq" id="WP_303493943.1">
    <property type="nucleotide sequence ID" value="NZ_JAUOPJ010000001.1"/>
</dbReference>
<dbReference type="Proteomes" id="UP001169823">
    <property type="component" value="Unassembled WGS sequence"/>
</dbReference>
<accession>A0AAW7XRA1</accession>
<evidence type="ECO:0000313" key="1">
    <source>
        <dbReference type="EMBL" id="MDO6455617.1"/>
    </source>
</evidence>
<gene>
    <name evidence="1" type="ORF">Q4494_00880</name>
</gene>
<evidence type="ECO:0000313" key="2">
    <source>
        <dbReference type="Proteomes" id="UP001169823"/>
    </source>
</evidence>
<proteinExistence type="predicted"/>
<dbReference type="EMBL" id="JAUOPJ010000001">
    <property type="protein sequence ID" value="MDO6455617.1"/>
    <property type="molecule type" value="Genomic_DNA"/>
</dbReference>
<dbReference type="AlphaFoldDB" id="A0AAW7XRA1"/>
<sequence length="83" mass="9613">MIDRIETAIRAQHVNWKTLFRRHGNAWQCVLFPKLRLTEQDYQTLVRRLSAPEHARGLPVSAKTRAKLRAIANKSDSGERLYG</sequence>
<reference evidence="1" key="1">
    <citation type="submission" date="2023-07" db="EMBL/GenBank/DDBJ databases">
        <title>Genome content predicts the carbon catabolic preferences of heterotrophic bacteria.</title>
        <authorList>
            <person name="Gralka M."/>
        </authorList>
    </citation>
    <scope>NUCLEOTIDE SEQUENCE</scope>
    <source>
        <strain evidence="1">I2M02</strain>
    </source>
</reference>
<comment type="caution">
    <text evidence="1">The sequence shown here is derived from an EMBL/GenBank/DDBJ whole genome shotgun (WGS) entry which is preliminary data.</text>
</comment>